<evidence type="ECO:0000313" key="2">
    <source>
        <dbReference type="Proteomes" id="UP001187343"/>
    </source>
</evidence>
<evidence type="ECO:0000313" key="1">
    <source>
        <dbReference type="EMBL" id="KAK2880747.1"/>
    </source>
</evidence>
<accession>A0AA88PFL6</accession>
<comment type="caution">
    <text evidence="1">The sequence shown here is derived from an EMBL/GenBank/DDBJ whole genome shotgun (WGS) entry which is preliminary data.</text>
</comment>
<sequence length="92" mass="10379">MDLSNLFHDTRTRTSQPVPCVVSSSFALLFLRLPLMDQAALIVIATTNPRETPAQILKPTPNFLTSGAGMRIWKRHRRFNKAFCRTVRAPLA</sequence>
<reference evidence="1" key="1">
    <citation type="submission" date="2023-08" db="EMBL/GenBank/DDBJ databases">
        <title>Chromosome-level Genome Assembly of mud carp (Cirrhinus molitorella).</title>
        <authorList>
            <person name="Liu H."/>
        </authorList>
    </citation>
    <scope>NUCLEOTIDE SEQUENCE</scope>
    <source>
        <strain evidence="1">Prfri</strain>
        <tissue evidence="1">Muscle</tissue>
    </source>
</reference>
<protein>
    <submittedName>
        <fullName evidence="1">Uncharacterized protein</fullName>
    </submittedName>
</protein>
<dbReference type="AlphaFoldDB" id="A0AA88PFL6"/>
<gene>
    <name evidence="1" type="ORF">Q8A67_018015</name>
</gene>
<dbReference type="Proteomes" id="UP001187343">
    <property type="component" value="Unassembled WGS sequence"/>
</dbReference>
<proteinExistence type="predicted"/>
<name>A0AA88PFL6_9TELE</name>
<dbReference type="EMBL" id="JAUYZG010000018">
    <property type="protein sequence ID" value="KAK2880747.1"/>
    <property type="molecule type" value="Genomic_DNA"/>
</dbReference>
<organism evidence="1 2">
    <name type="scientific">Cirrhinus molitorella</name>
    <name type="common">mud carp</name>
    <dbReference type="NCBI Taxonomy" id="172907"/>
    <lineage>
        <taxon>Eukaryota</taxon>
        <taxon>Metazoa</taxon>
        <taxon>Chordata</taxon>
        <taxon>Craniata</taxon>
        <taxon>Vertebrata</taxon>
        <taxon>Euteleostomi</taxon>
        <taxon>Actinopterygii</taxon>
        <taxon>Neopterygii</taxon>
        <taxon>Teleostei</taxon>
        <taxon>Ostariophysi</taxon>
        <taxon>Cypriniformes</taxon>
        <taxon>Cyprinidae</taxon>
        <taxon>Labeoninae</taxon>
        <taxon>Labeonini</taxon>
        <taxon>Cirrhinus</taxon>
    </lineage>
</organism>
<keyword evidence="2" id="KW-1185">Reference proteome</keyword>